<dbReference type="GO" id="GO:0005737">
    <property type="term" value="C:cytoplasm"/>
    <property type="evidence" value="ECO:0007669"/>
    <property type="project" value="UniProtKB-SubCell"/>
</dbReference>
<comment type="subcellular location">
    <subcellularLocation>
        <location evidence="1">Cytoplasm</location>
    </subcellularLocation>
</comment>
<dbReference type="CDD" id="cd03457">
    <property type="entry name" value="intradiol_dioxygenase_like"/>
    <property type="match status" value="1"/>
</dbReference>
<keyword evidence="9" id="KW-0406">Ion transport</keyword>
<evidence type="ECO:0000313" key="12">
    <source>
        <dbReference type="EMBL" id="KAK0551420.1"/>
    </source>
</evidence>
<dbReference type="InterPro" id="IPR005399">
    <property type="entry name" value="K_chnl_volt-dep_bsu_KCNAB-rel"/>
</dbReference>
<dbReference type="Proteomes" id="UP001176517">
    <property type="component" value="Unassembled WGS sequence"/>
</dbReference>
<dbReference type="EMBL" id="JAPDMZ010000077">
    <property type="protein sequence ID" value="KAK0551420.1"/>
    <property type="molecule type" value="Genomic_DNA"/>
</dbReference>
<feature type="chain" id="PRO_5042990500" description="NADP-dependent oxidoreductase domain-containing protein" evidence="10">
    <location>
        <begin position="22"/>
        <end position="701"/>
    </location>
</feature>
<gene>
    <name evidence="12" type="ORF">OC846_003290</name>
</gene>
<organism evidence="12 13">
    <name type="scientific">Tilletia horrida</name>
    <dbReference type="NCBI Taxonomy" id="155126"/>
    <lineage>
        <taxon>Eukaryota</taxon>
        <taxon>Fungi</taxon>
        <taxon>Dikarya</taxon>
        <taxon>Basidiomycota</taxon>
        <taxon>Ustilaginomycotina</taxon>
        <taxon>Exobasidiomycetes</taxon>
        <taxon>Tilletiales</taxon>
        <taxon>Tilletiaceae</taxon>
        <taxon>Tilletia</taxon>
    </lineage>
</organism>
<keyword evidence="13" id="KW-1185">Reference proteome</keyword>
<evidence type="ECO:0000256" key="7">
    <source>
        <dbReference type="ARBA" id="ARBA00022958"/>
    </source>
</evidence>
<dbReference type="InterPro" id="IPR015889">
    <property type="entry name" value="Intradiol_dOase_core"/>
</dbReference>
<keyword evidence="4" id="KW-0963">Cytoplasm</keyword>
<keyword evidence="10" id="KW-0732">Signal</keyword>
<dbReference type="Gene3D" id="3.20.20.100">
    <property type="entry name" value="NADP-dependent oxidoreductase domain"/>
    <property type="match status" value="1"/>
</dbReference>
<dbReference type="GO" id="GO:0005506">
    <property type="term" value="F:iron ion binding"/>
    <property type="evidence" value="ECO:0007669"/>
    <property type="project" value="InterPro"/>
</dbReference>
<dbReference type="SUPFAM" id="SSF49482">
    <property type="entry name" value="Aromatic compound dioxygenase"/>
    <property type="match status" value="1"/>
</dbReference>
<evidence type="ECO:0000256" key="5">
    <source>
        <dbReference type="ARBA" id="ARBA00022538"/>
    </source>
</evidence>
<comment type="caution">
    <text evidence="12">The sequence shown here is derived from an EMBL/GenBank/DDBJ whole genome shotgun (WGS) entry which is preliminary data.</text>
</comment>
<evidence type="ECO:0000256" key="8">
    <source>
        <dbReference type="ARBA" id="ARBA00023002"/>
    </source>
</evidence>
<dbReference type="InterPro" id="IPR036812">
    <property type="entry name" value="NAD(P)_OxRdtase_dom_sf"/>
</dbReference>
<feature type="domain" description="NADP-dependent oxidoreductase" evidence="11">
    <location>
        <begin position="386"/>
        <end position="687"/>
    </location>
</feature>
<dbReference type="InterPro" id="IPR023210">
    <property type="entry name" value="NADP_OxRdtase_dom"/>
</dbReference>
<keyword evidence="5" id="KW-0633">Potassium transport</keyword>
<dbReference type="Gene3D" id="2.60.130.10">
    <property type="entry name" value="Aromatic compound dioxygenase"/>
    <property type="match status" value="1"/>
</dbReference>
<dbReference type="CDD" id="cd19143">
    <property type="entry name" value="AKR_AKR6C1_2"/>
    <property type="match status" value="1"/>
</dbReference>
<evidence type="ECO:0000259" key="11">
    <source>
        <dbReference type="Pfam" id="PF00248"/>
    </source>
</evidence>
<comment type="similarity">
    <text evidence="2">Belongs to the shaker potassium channel beta subunit family.</text>
</comment>
<sequence>MQYQRLSLVSLLLAVLPAVHAHSMSRDEAVAHNERQQAMYHCIPAVQSYTLARKQMQQAPFLKNPIDSIDDPTVTRNLFLDQPIADRMGSLDPEQADVLLSCSRAAREFKMKNSTCVLAPEVTEGPYFHSQGHPIRSNMAEYQIGLPFLMNIGVIDVETCKPVPNVLVDVWLANATGYYSGHPLPHPNLKDEKPAAQGPRKGMLSAYPKTNERENWLRAAYPTDKNGVVQFTSIFPGYYTGRATHVHTKVFSDWTPLPNGSYVGGPLAHIGQFFFEDDLNDSVDKMWPYSTNPIRDTHGRTRNWVDGLNIFNDAHMGGYQPVFDIEMMGHVISQGLVGYVTMGINLTQAHASSAWDPYSSKPKFGFDPKNMKFRRLGGSGLRVSLLSLGGWLTYGGSVDTAKTQEILKVAFENGINTFDTAEVYSGGKSEIAMGEAIKNLGWKRSEYVLITKIFFGTGGKDPNAKGLSRKHIVEGLDASLKRLQLDYVDVVKAHRPDVSVPMEETVRAFNHVINQGKAHYWGTSEWSAVQILEAHAVADKLGLIAPVSDQCEYNMFHRERPEKEYAPLYEKFGYGTTIWSPLAMGLLTGKYNDGIPEGSRLHSHKEWQERLTSDEGKAKIAKVRELTKIAESLNTSTTALALGWAAAKKHVSTVILGASSEEQLLQNLEALEVIDKLTPEIDEKIEKILANKPDPPPNFRP</sequence>
<dbReference type="PRINTS" id="PR01577">
    <property type="entry name" value="KCNABCHANNEL"/>
</dbReference>
<protein>
    <recommendedName>
        <fullName evidence="11">NADP-dependent oxidoreductase domain-containing protein</fullName>
    </recommendedName>
</protein>
<evidence type="ECO:0000256" key="4">
    <source>
        <dbReference type="ARBA" id="ARBA00022490"/>
    </source>
</evidence>
<dbReference type="InterPro" id="IPR005983">
    <property type="entry name" value="K_chnl_volt-dep_bsu_KCNAB"/>
</dbReference>
<keyword evidence="8" id="KW-0560">Oxidoreductase</keyword>
<feature type="signal peptide" evidence="10">
    <location>
        <begin position="1"/>
        <end position="21"/>
    </location>
</feature>
<keyword evidence="6" id="KW-0521">NADP</keyword>
<evidence type="ECO:0000256" key="10">
    <source>
        <dbReference type="SAM" id="SignalP"/>
    </source>
</evidence>
<evidence type="ECO:0000256" key="9">
    <source>
        <dbReference type="ARBA" id="ARBA00023065"/>
    </source>
</evidence>
<evidence type="ECO:0000256" key="3">
    <source>
        <dbReference type="ARBA" id="ARBA00022448"/>
    </source>
</evidence>
<dbReference type="PANTHER" id="PTHR43150">
    <property type="entry name" value="HYPERKINETIC, ISOFORM M"/>
    <property type="match status" value="1"/>
</dbReference>
<accession>A0AAN6JRF2</accession>
<keyword evidence="3" id="KW-0813">Transport</keyword>
<keyword evidence="7" id="KW-0630">Potassium</keyword>
<dbReference type="AlphaFoldDB" id="A0AAN6JRF2"/>
<proteinExistence type="inferred from homology"/>
<evidence type="ECO:0000256" key="2">
    <source>
        <dbReference type="ARBA" id="ARBA00006515"/>
    </source>
</evidence>
<dbReference type="SUPFAM" id="SSF51430">
    <property type="entry name" value="NAD(P)-linked oxidoreductase"/>
    <property type="match status" value="1"/>
</dbReference>
<dbReference type="NCBIfam" id="TIGR01293">
    <property type="entry name" value="Kv_beta"/>
    <property type="match status" value="1"/>
</dbReference>
<evidence type="ECO:0000256" key="6">
    <source>
        <dbReference type="ARBA" id="ARBA00022857"/>
    </source>
</evidence>
<dbReference type="Pfam" id="PF00248">
    <property type="entry name" value="Aldo_ket_red"/>
    <property type="match status" value="1"/>
</dbReference>
<evidence type="ECO:0000313" key="13">
    <source>
        <dbReference type="Proteomes" id="UP001176517"/>
    </source>
</evidence>
<dbReference type="GO" id="GO:0005249">
    <property type="term" value="F:voltage-gated potassium channel activity"/>
    <property type="evidence" value="ECO:0007669"/>
    <property type="project" value="InterPro"/>
</dbReference>
<dbReference type="GO" id="GO:0016702">
    <property type="term" value="F:oxidoreductase activity, acting on single donors with incorporation of molecular oxygen, incorporation of two atoms of oxygen"/>
    <property type="evidence" value="ECO:0007669"/>
    <property type="project" value="InterPro"/>
</dbReference>
<dbReference type="PANTHER" id="PTHR43150:SF2">
    <property type="entry name" value="HYPERKINETIC, ISOFORM M"/>
    <property type="match status" value="1"/>
</dbReference>
<name>A0AAN6JRF2_9BASI</name>
<evidence type="ECO:0000256" key="1">
    <source>
        <dbReference type="ARBA" id="ARBA00004496"/>
    </source>
</evidence>
<reference evidence="12" key="1">
    <citation type="journal article" date="2023" name="PhytoFront">
        <title>Draft Genome Resources of Seven Strains of Tilletia horrida, Causal Agent of Kernel Smut of Rice.</title>
        <authorList>
            <person name="Khanal S."/>
            <person name="Antony Babu S."/>
            <person name="Zhou X.G."/>
        </authorList>
    </citation>
    <scope>NUCLEOTIDE SEQUENCE</scope>
    <source>
        <strain evidence="12">TX6</strain>
    </source>
</reference>